<name>A0A1Y1YX18_9FUNG</name>
<comment type="caution">
    <text evidence="1">The sequence shown here is derived from an EMBL/GenBank/DDBJ whole genome shotgun (WGS) entry which is preliminary data.</text>
</comment>
<evidence type="ECO:0000313" key="1">
    <source>
        <dbReference type="EMBL" id="ORY02105.1"/>
    </source>
</evidence>
<dbReference type="PANTHER" id="PTHR20905">
    <property type="entry name" value="N-ACETYLTRANSFERASE-RELATED"/>
    <property type="match status" value="1"/>
</dbReference>
<protein>
    <recommendedName>
        <fullName evidence="3">N-acetyltransferase domain-containing protein</fullName>
    </recommendedName>
</protein>
<gene>
    <name evidence="1" type="ORF">K493DRAFT_312182</name>
</gene>
<evidence type="ECO:0000313" key="2">
    <source>
        <dbReference type="Proteomes" id="UP000193498"/>
    </source>
</evidence>
<dbReference type="AlphaFoldDB" id="A0A1Y1YX18"/>
<reference evidence="1 2" key="1">
    <citation type="submission" date="2016-07" db="EMBL/GenBank/DDBJ databases">
        <title>Pervasive Adenine N6-methylation of Active Genes in Fungi.</title>
        <authorList>
            <consortium name="DOE Joint Genome Institute"/>
            <person name="Mondo S.J."/>
            <person name="Dannebaum R.O."/>
            <person name="Kuo R.C."/>
            <person name="Labutti K."/>
            <person name="Haridas S."/>
            <person name="Kuo A."/>
            <person name="Salamov A."/>
            <person name="Ahrendt S.R."/>
            <person name="Lipzen A."/>
            <person name="Sullivan W."/>
            <person name="Andreopoulos W.B."/>
            <person name="Clum A."/>
            <person name="Lindquist E."/>
            <person name="Daum C."/>
            <person name="Ramamoorthy G.K."/>
            <person name="Gryganskyi A."/>
            <person name="Culley D."/>
            <person name="Magnuson J.K."/>
            <person name="James T.Y."/>
            <person name="O'Malley M.A."/>
            <person name="Stajich J.E."/>
            <person name="Spatafora J.W."/>
            <person name="Visel A."/>
            <person name="Grigoriev I.V."/>
        </authorList>
    </citation>
    <scope>NUCLEOTIDE SEQUENCE [LARGE SCALE GENOMIC DNA]</scope>
    <source>
        <strain evidence="1 2">CBS 931.73</strain>
    </source>
</reference>
<dbReference type="Proteomes" id="UP000193498">
    <property type="component" value="Unassembled WGS sequence"/>
</dbReference>
<sequence>MTILKEEIVFGLLKPTTASNIVQQCKSLIIESFFNHGSLECELQKIYPKEQVYKFISEYVSNLAEASIPHEISVYAFEKHTEQVVGVFLNGNCILEQFDLEAAQDPILQFLEQLDNVYFQHRQNEGQYFHGVMVGVHPNFSRRGIFKNLCLLSFQVARRKNFKFFIAECSSPYTYSTLRKFGATVEASCKYAEFKYNGTAPFQGLQGECCLVQLSHEQLQEALNQNQPPPIDL</sequence>
<dbReference type="InParanoid" id="A0A1Y1YX18"/>
<accession>A0A1Y1YX18</accession>
<dbReference type="InterPro" id="IPR016181">
    <property type="entry name" value="Acyl_CoA_acyltransferase"/>
</dbReference>
<dbReference type="GO" id="GO:0008080">
    <property type="term" value="F:N-acetyltransferase activity"/>
    <property type="evidence" value="ECO:0007669"/>
    <property type="project" value="TreeGrafter"/>
</dbReference>
<keyword evidence="2" id="KW-1185">Reference proteome</keyword>
<dbReference type="PANTHER" id="PTHR20905:SF1">
    <property type="entry name" value="AT07410P-RELATED"/>
    <property type="match status" value="1"/>
</dbReference>
<dbReference type="SUPFAM" id="SSF55729">
    <property type="entry name" value="Acyl-CoA N-acyltransferases (Nat)"/>
    <property type="match status" value="1"/>
</dbReference>
<evidence type="ECO:0008006" key="3">
    <source>
        <dbReference type="Google" id="ProtNLM"/>
    </source>
</evidence>
<proteinExistence type="predicted"/>
<organism evidence="1 2">
    <name type="scientific">Basidiobolus meristosporus CBS 931.73</name>
    <dbReference type="NCBI Taxonomy" id="1314790"/>
    <lineage>
        <taxon>Eukaryota</taxon>
        <taxon>Fungi</taxon>
        <taxon>Fungi incertae sedis</taxon>
        <taxon>Zoopagomycota</taxon>
        <taxon>Entomophthoromycotina</taxon>
        <taxon>Basidiobolomycetes</taxon>
        <taxon>Basidiobolales</taxon>
        <taxon>Basidiobolaceae</taxon>
        <taxon>Basidiobolus</taxon>
    </lineage>
</organism>
<dbReference type="Gene3D" id="3.40.630.30">
    <property type="match status" value="1"/>
</dbReference>
<dbReference type="EMBL" id="MCFE01000061">
    <property type="protein sequence ID" value="ORY02105.1"/>
    <property type="molecule type" value="Genomic_DNA"/>
</dbReference>